<evidence type="ECO:0000259" key="1">
    <source>
        <dbReference type="PROSITE" id="PS50943"/>
    </source>
</evidence>
<dbReference type="SUPFAM" id="SSF47413">
    <property type="entry name" value="lambda repressor-like DNA-binding domains"/>
    <property type="match status" value="1"/>
</dbReference>
<dbReference type="Gene3D" id="1.10.260.40">
    <property type="entry name" value="lambda repressor-like DNA-binding domains"/>
    <property type="match status" value="1"/>
</dbReference>
<reference evidence="2" key="1">
    <citation type="submission" date="2015-06" db="EMBL/GenBank/DDBJ databases">
        <authorList>
            <person name="Urmite Genomes Urmite Genomes"/>
        </authorList>
    </citation>
    <scope>NUCLEOTIDE SEQUENCE [LARGE SCALE GENOMIC DNA]</scope>
    <source>
        <strain evidence="2">CSUR P1867</strain>
    </source>
</reference>
<dbReference type="EMBL" id="CVRY01000004">
    <property type="protein sequence ID" value="CRL62919.1"/>
    <property type="molecule type" value="Genomic_DNA"/>
</dbReference>
<proteinExistence type="predicted"/>
<evidence type="ECO:0000313" key="5">
    <source>
        <dbReference type="Proteomes" id="UP000619976"/>
    </source>
</evidence>
<accession>A0A0G4QBE3</accession>
<dbReference type="InterPro" id="IPR001387">
    <property type="entry name" value="Cro/C1-type_HTH"/>
</dbReference>
<dbReference type="AlphaFoldDB" id="A0A0G4QBE3"/>
<protein>
    <submittedName>
        <fullName evidence="2">Helix-turn-helix domain protein</fullName>
    </submittedName>
    <submittedName>
        <fullName evidence="3">Helix-turn-helix transcriptional regulator</fullName>
    </submittedName>
</protein>
<reference evidence="3 5" key="3">
    <citation type="submission" date="2020-12" db="EMBL/GenBank/DDBJ databases">
        <title>Enhanced detection system for hospital associated transmission using whole genome sequencing surveillance.</title>
        <authorList>
            <person name="Harrison L.H."/>
            <person name="Van Tyne D."/>
            <person name="Marsh J.W."/>
            <person name="Griffith M.P."/>
            <person name="Snyder D.J."/>
            <person name="Cooper V.S."/>
            <person name="Mustapha M."/>
        </authorList>
    </citation>
    <scope>NUCLEOTIDE SEQUENCE [LARGE SCALE GENOMIC DNA]</scope>
    <source>
        <strain evidence="3 5">PR00195</strain>
    </source>
</reference>
<name>A0A0G4QBE3_9GAMM</name>
<dbReference type="EMBL" id="JAEKCB010000001">
    <property type="protein sequence ID" value="MBJ2116691.1"/>
    <property type="molecule type" value="Genomic_DNA"/>
</dbReference>
<dbReference type="Proteomes" id="UP000183920">
    <property type="component" value="Unassembled WGS sequence"/>
</dbReference>
<dbReference type="PROSITE" id="PS50943">
    <property type="entry name" value="HTH_CROC1"/>
    <property type="match status" value="1"/>
</dbReference>
<gene>
    <name evidence="2" type="ORF">BN1804_02215</name>
    <name evidence="3" type="ORF">JFQ69_03240</name>
</gene>
<sequence length="111" mass="13296">MEINDFSLNFKYISERKIFCHSIGYELSLLRQRNFMTGAELGKILNISQQQISRYERGINKIPVDILFYILNIFDISISDFFDRVRNRVITLKYKIKYDTDNNIPFFKNVI</sequence>
<evidence type="ECO:0000313" key="3">
    <source>
        <dbReference type="EMBL" id="MBJ2116691.1"/>
    </source>
</evidence>
<dbReference type="GO" id="GO:0003677">
    <property type="term" value="F:DNA binding"/>
    <property type="evidence" value="ECO:0007669"/>
    <property type="project" value="InterPro"/>
</dbReference>
<dbReference type="CDD" id="cd00093">
    <property type="entry name" value="HTH_XRE"/>
    <property type="match status" value="1"/>
</dbReference>
<evidence type="ECO:0000313" key="4">
    <source>
        <dbReference type="Proteomes" id="UP000183920"/>
    </source>
</evidence>
<dbReference type="RefSeq" id="WP_072064083.1">
    <property type="nucleotide sequence ID" value="NZ_CAXOKO010000003.1"/>
</dbReference>
<feature type="domain" description="HTH cro/C1-type" evidence="1">
    <location>
        <begin position="27"/>
        <end position="81"/>
    </location>
</feature>
<reference evidence="4" key="2">
    <citation type="submission" date="2015-06" db="EMBL/GenBank/DDBJ databases">
        <authorList>
            <person name="Urmite Genomes"/>
        </authorList>
    </citation>
    <scope>NUCLEOTIDE SEQUENCE [LARGE SCALE GENOMIC DNA]</scope>
    <source>
        <strain evidence="4">CSUR P1867</strain>
    </source>
</reference>
<dbReference type="Proteomes" id="UP000619976">
    <property type="component" value="Unassembled WGS sequence"/>
</dbReference>
<dbReference type="Pfam" id="PF01381">
    <property type="entry name" value="HTH_3"/>
    <property type="match status" value="1"/>
</dbReference>
<keyword evidence="5" id="KW-1185">Reference proteome</keyword>
<dbReference type="InterPro" id="IPR010982">
    <property type="entry name" value="Lambda_DNA-bd_dom_sf"/>
</dbReference>
<dbReference type="SMART" id="SM00530">
    <property type="entry name" value="HTH_XRE"/>
    <property type="match status" value="1"/>
</dbReference>
<dbReference type="GeneID" id="83612407"/>
<evidence type="ECO:0000313" key="2">
    <source>
        <dbReference type="EMBL" id="CRL62919.1"/>
    </source>
</evidence>
<organism evidence="2 4">
    <name type="scientific">Proteus penneri</name>
    <dbReference type="NCBI Taxonomy" id="102862"/>
    <lineage>
        <taxon>Bacteria</taxon>
        <taxon>Pseudomonadati</taxon>
        <taxon>Pseudomonadota</taxon>
        <taxon>Gammaproteobacteria</taxon>
        <taxon>Enterobacterales</taxon>
        <taxon>Morganellaceae</taxon>
        <taxon>Proteus</taxon>
    </lineage>
</organism>